<feature type="domain" description="Flagellar protein FlgJ N-terminal" evidence="1">
    <location>
        <begin position="62"/>
        <end position="109"/>
    </location>
</feature>
<keyword evidence="2" id="KW-0378">Hydrolase</keyword>
<protein>
    <submittedName>
        <fullName evidence="2">Peptidoglycan hydrolase FlgJ</fullName>
        <ecNumber evidence="2">3.2.1.-</ecNumber>
    </submittedName>
</protein>
<dbReference type="Proteomes" id="UP000191554">
    <property type="component" value="Unassembled WGS sequence"/>
</dbReference>
<evidence type="ECO:0000313" key="3">
    <source>
        <dbReference type="Proteomes" id="UP000191554"/>
    </source>
</evidence>
<keyword evidence="3" id="KW-1185">Reference proteome</keyword>
<dbReference type="InterPro" id="IPR019301">
    <property type="entry name" value="Flagellar_prot_FlgJ_N"/>
</dbReference>
<dbReference type="OrthoDB" id="9796740at2"/>
<reference evidence="2 3" key="1">
    <citation type="submission" date="2017-03" db="EMBL/GenBank/DDBJ databases">
        <title>Genome sequence of Clostridium hungatei DSM 14427.</title>
        <authorList>
            <person name="Poehlein A."/>
            <person name="Daniel R."/>
        </authorList>
    </citation>
    <scope>NUCLEOTIDE SEQUENCE [LARGE SCALE GENOMIC DNA]</scope>
    <source>
        <strain evidence="2 3">DSM 14427</strain>
    </source>
</reference>
<dbReference type="STRING" id="48256.CLHUN_22820"/>
<dbReference type="EMBL" id="MZGX01000014">
    <property type="protein sequence ID" value="OPX43802.1"/>
    <property type="molecule type" value="Genomic_DNA"/>
</dbReference>
<dbReference type="EC" id="3.2.1.-" evidence="2"/>
<name>A0A1V4SIT1_RUMHU</name>
<organism evidence="2 3">
    <name type="scientific">Ruminiclostridium hungatei</name>
    <name type="common">Clostridium hungatei</name>
    <dbReference type="NCBI Taxonomy" id="48256"/>
    <lineage>
        <taxon>Bacteria</taxon>
        <taxon>Bacillati</taxon>
        <taxon>Bacillota</taxon>
        <taxon>Clostridia</taxon>
        <taxon>Eubacteriales</taxon>
        <taxon>Oscillospiraceae</taxon>
        <taxon>Ruminiclostridium</taxon>
    </lineage>
</organism>
<dbReference type="AlphaFoldDB" id="A0A1V4SIT1"/>
<dbReference type="GO" id="GO:0016798">
    <property type="term" value="F:hydrolase activity, acting on glycosyl bonds"/>
    <property type="evidence" value="ECO:0007669"/>
    <property type="project" value="UniProtKB-KW"/>
</dbReference>
<sequence>MGIGGIDVNAKSLVDSAQVNRTGAKADSFEKRLKEAAQKGDDAQLKQVCKEFEGIFLNMMYKQMKATVPKSDYLQSDYGTEMYDTMMDETLVEVMSQKGIGLGDYMYKQLARQYLKTDSSEEASGGVVDEKK</sequence>
<evidence type="ECO:0000259" key="1">
    <source>
        <dbReference type="Pfam" id="PF10135"/>
    </source>
</evidence>
<accession>A0A1V4SIT1</accession>
<proteinExistence type="predicted"/>
<keyword evidence="2" id="KW-0326">Glycosidase</keyword>
<dbReference type="RefSeq" id="WP_080064720.1">
    <property type="nucleotide sequence ID" value="NZ_MZGX01000014.1"/>
</dbReference>
<comment type="caution">
    <text evidence="2">The sequence shown here is derived from an EMBL/GenBank/DDBJ whole genome shotgun (WGS) entry which is preliminary data.</text>
</comment>
<gene>
    <name evidence="2" type="primary">flgJ</name>
    <name evidence="2" type="ORF">CLHUN_22820</name>
</gene>
<dbReference type="Pfam" id="PF10135">
    <property type="entry name" value="Rod-binding"/>
    <property type="match status" value="1"/>
</dbReference>
<evidence type="ECO:0000313" key="2">
    <source>
        <dbReference type="EMBL" id="OPX43802.1"/>
    </source>
</evidence>